<dbReference type="Proteomes" id="UP000797356">
    <property type="component" value="Chromosome 4"/>
</dbReference>
<proteinExistence type="predicted"/>
<dbReference type="OrthoDB" id="4062651at2759"/>
<evidence type="ECO:0000313" key="3">
    <source>
        <dbReference type="Proteomes" id="UP000797356"/>
    </source>
</evidence>
<evidence type="ECO:0000313" key="2">
    <source>
        <dbReference type="EMBL" id="KAG1338176.1"/>
    </source>
</evidence>
<dbReference type="Gene3D" id="1.10.510.10">
    <property type="entry name" value="Transferase(Phosphotransferase) domain 1"/>
    <property type="match status" value="1"/>
</dbReference>
<dbReference type="EMBL" id="CM017875">
    <property type="protein sequence ID" value="KAG1338176.1"/>
    <property type="molecule type" value="Genomic_DNA"/>
</dbReference>
<accession>A0A8K0I5F6</accession>
<feature type="compositionally biased region" description="Low complexity" evidence="1">
    <location>
        <begin position="76"/>
        <end position="94"/>
    </location>
</feature>
<gene>
    <name evidence="2" type="ORF">COCNU_04G004820</name>
</gene>
<feature type="region of interest" description="Disordered" evidence="1">
    <location>
        <begin position="57"/>
        <end position="94"/>
    </location>
</feature>
<dbReference type="AlphaFoldDB" id="A0A8K0I5F6"/>
<evidence type="ECO:0000256" key="1">
    <source>
        <dbReference type="SAM" id="MobiDB-lite"/>
    </source>
</evidence>
<protein>
    <submittedName>
        <fullName evidence="2">Putative LRR receptor-like serine/threonine-protein kinase</fullName>
    </submittedName>
</protein>
<organism evidence="2 3">
    <name type="scientific">Cocos nucifera</name>
    <name type="common">Coconut palm</name>
    <dbReference type="NCBI Taxonomy" id="13894"/>
    <lineage>
        <taxon>Eukaryota</taxon>
        <taxon>Viridiplantae</taxon>
        <taxon>Streptophyta</taxon>
        <taxon>Embryophyta</taxon>
        <taxon>Tracheophyta</taxon>
        <taxon>Spermatophyta</taxon>
        <taxon>Magnoliopsida</taxon>
        <taxon>Liliopsida</taxon>
        <taxon>Arecaceae</taxon>
        <taxon>Arecoideae</taxon>
        <taxon>Cocoseae</taxon>
        <taxon>Attaleinae</taxon>
        <taxon>Cocos</taxon>
    </lineage>
</organism>
<keyword evidence="2" id="KW-0675">Receptor</keyword>
<name>A0A8K0I5F6_COCNU</name>
<dbReference type="SUPFAM" id="SSF56112">
    <property type="entry name" value="Protein kinase-like (PK-like)"/>
    <property type="match status" value="1"/>
</dbReference>
<sequence length="105" mass="11527">MMFSIIDNRMGSHPSECIEKFVSLARRCCQDETDARPSISEVVRELECIWRMMPDADTTPSGSMATDSGRIFTPTSSSVSRNQYVSSDASGSDLVSSGFPLVIPR</sequence>
<keyword evidence="3" id="KW-1185">Reference proteome</keyword>
<comment type="caution">
    <text evidence="2">The sequence shown here is derived from an EMBL/GenBank/DDBJ whole genome shotgun (WGS) entry which is preliminary data.</text>
</comment>
<dbReference type="GO" id="GO:0016301">
    <property type="term" value="F:kinase activity"/>
    <property type="evidence" value="ECO:0007669"/>
    <property type="project" value="UniProtKB-KW"/>
</dbReference>
<keyword evidence="2" id="KW-0418">Kinase</keyword>
<reference evidence="2" key="2">
    <citation type="submission" date="2019-07" db="EMBL/GenBank/DDBJ databases">
        <authorList>
            <person name="Yang Y."/>
            <person name="Bocs S."/>
            <person name="Baudouin L."/>
        </authorList>
    </citation>
    <scope>NUCLEOTIDE SEQUENCE</scope>
    <source>
        <tissue evidence="2">Spear leaf of Hainan Tall coconut</tissue>
    </source>
</reference>
<dbReference type="InterPro" id="IPR011009">
    <property type="entry name" value="Kinase-like_dom_sf"/>
</dbReference>
<keyword evidence="2" id="KW-0808">Transferase</keyword>
<reference evidence="2" key="1">
    <citation type="journal article" date="2017" name="Gigascience">
        <title>The genome draft of coconut (Cocos nucifera).</title>
        <authorList>
            <person name="Xiao Y."/>
            <person name="Xu P."/>
            <person name="Fan H."/>
            <person name="Baudouin L."/>
            <person name="Xia W."/>
            <person name="Bocs S."/>
            <person name="Xu J."/>
            <person name="Li Q."/>
            <person name="Guo A."/>
            <person name="Zhou L."/>
            <person name="Li J."/>
            <person name="Wu Y."/>
            <person name="Ma Z."/>
            <person name="Armero A."/>
            <person name="Issali A.E."/>
            <person name="Liu N."/>
            <person name="Peng M."/>
            <person name="Yang Y."/>
        </authorList>
    </citation>
    <scope>NUCLEOTIDE SEQUENCE</scope>
    <source>
        <tissue evidence="2">Spear leaf of Hainan Tall coconut</tissue>
    </source>
</reference>